<dbReference type="EMBL" id="GBRH01180764">
    <property type="protein sequence ID" value="JAE17132.1"/>
    <property type="molecule type" value="Transcribed_RNA"/>
</dbReference>
<protein>
    <submittedName>
        <fullName evidence="1">Uncharacterized protein</fullName>
    </submittedName>
</protein>
<proteinExistence type="predicted"/>
<evidence type="ECO:0000313" key="1">
    <source>
        <dbReference type="EMBL" id="JAE17132.1"/>
    </source>
</evidence>
<name>A0A0A9FY11_ARUDO</name>
<dbReference type="AlphaFoldDB" id="A0A0A9FY11"/>
<reference evidence="1" key="1">
    <citation type="submission" date="2014-09" db="EMBL/GenBank/DDBJ databases">
        <authorList>
            <person name="Magalhaes I.L.F."/>
            <person name="Oliveira U."/>
            <person name="Santos F.R."/>
            <person name="Vidigal T.H.D.A."/>
            <person name="Brescovit A.D."/>
            <person name="Santos A.J."/>
        </authorList>
    </citation>
    <scope>NUCLEOTIDE SEQUENCE</scope>
    <source>
        <tissue evidence="1">Shoot tissue taken approximately 20 cm above the soil surface</tissue>
    </source>
</reference>
<accession>A0A0A9FY11</accession>
<sequence length="31" mass="3539">MESHPQISASCFRFACVQIQYAFPFTSVPFV</sequence>
<organism evidence="1">
    <name type="scientific">Arundo donax</name>
    <name type="common">Giant reed</name>
    <name type="synonym">Donax arundinaceus</name>
    <dbReference type="NCBI Taxonomy" id="35708"/>
    <lineage>
        <taxon>Eukaryota</taxon>
        <taxon>Viridiplantae</taxon>
        <taxon>Streptophyta</taxon>
        <taxon>Embryophyta</taxon>
        <taxon>Tracheophyta</taxon>
        <taxon>Spermatophyta</taxon>
        <taxon>Magnoliopsida</taxon>
        <taxon>Liliopsida</taxon>
        <taxon>Poales</taxon>
        <taxon>Poaceae</taxon>
        <taxon>PACMAD clade</taxon>
        <taxon>Arundinoideae</taxon>
        <taxon>Arundineae</taxon>
        <taxon>Arundo</taxon>
    </lineage>
</organism>
<reference evidence="1" key="2">
    <citation type="journal article" date="2015" name="Data Brief">
        <title>Shoot transcriptome of the giant reed, Arundo donax.</title>
        <authorList>
            <person name="Barrero R.A."/>
            <person name="Guerrero F.D."/>
            <person name="Moolhuijzen P."/>
            <person name="Goolsby J.A."/>
            <person name="Tidwell J."/>
            <person name="Bellgard S.E."/>
            <person name="Bellgard M.I."/>
        </authorList>
    </citation>
    <scope>NUCLEOTIDE SEQUENCE</scope>
    <source>
        <tissue evidence="1">Shoot tissue taken approximately 20 cm above the soil surface</tissue>
    </source>
</reference>